<evidence type="ECO:0000256" key="1">
    <source>
        <dbReference type="SAM" id="MobiDB-lite"/>
    </source>
</evidence>
<dbReference type="PANTHER" id="PTHR38048:SF2">
    <property type="entry name" value="HEMERYTHRIN-LIKE DOMAIN-CONTAINING PROTEIN"/>
    <property type="match status" value="1"/>
</dbReference>
<dbReference type="InterPro" id="IPR053206">
    <property type="entry name" value="Dimeric_xanthone_biosynth"/>
</dbReference>
<evidence type="ECO:0000259" key="2">
    <source>
        <dbReference type="Pfam" id="PF01814"/>
    </source>
</evidence>
<dbReference type="EMBL" id="LCWV01000005">
    <property type="protein sequence ID" value="PWI72740.1"/>
    <property type="molecule type" value="Genomic_DNA"/>
</dbReference>
<gene>
    <name evidence="3" type="ORF">PCL_09755</name>
</gene>
<organism evidence="3 4">
    <name type="scientific">Purpureocillium lilacinum</name>
    <name type="common">Paecilomyces lilacinus</name>
    <dbReference type="NCBI Taxonomy" id="33203"/>
    <lineage>
        <taxon>Eukaryota</taxon>
        <taxon>Fungi</taxon>
        <taxon>Dikarya</taxon>
        <taxon>Ascomycota</taxon>
        <taxon>Pezizomycotina</taxon>
        <taxon>Sordariomycetes</taxon>
        <taxon>Hypocreomycetidae</taxon>
        <taxon>Hypocreales</taxon>
        <taxon>Ophiocordycipitaceae</taxon>
        <taxon>Purpureocillium</taxon>
    </lineage>
</organism>
<dbReference type="InterPro" id="IPR012312">
    <property type="entry name" value="Hemerythrin-like"/>
</dbReference>
<proteinExistence type="predicted"/>
<dbReference type="PANTHER" id="PTHR38048">
    <property type="entry name" value="EXPRESSED PROTEIN"/>
    <property type="match status" value="1"/>
</dbReference>
<protein>
    <submittedName>
        <fullName evidence="3">Hemerythrin HHE cation binding domain-containing protein</fullName>
    </submittedName>
</protein>
<feature type="compositionally biased region" description="Polar residues" evidence="1">
    <location>
        <begin position="44"/>
        <end position="57"/>
    </location>
</feature>
<accession>A0A2U3EE65</accession>
<reference evidence="3 4" key="1">
    <citation type="journal article" date="2016" name="Front. Microbiol.">
        <title>Genome and transcriptome sequences reveal the specific parasitism of the nematophagous Purpureocillium lilacinum 36-1.</title>
        <authorList>
            <person name="Xie J."/>
            <person name="Li S."/>
            <person name="Mo C."/>
            <person name="Xiao X."/>
            <person name="Peng D."/>
            <person name="Wang G."/>
            <person name="Xiao Y."/>
        </authorList>
    </citation>
    <scope>NUCLEOTIDE SEQUENCE [LARGE SCALE GENOMIC DNA]</scope>
    <source>
        <strain evidence="3 4">36-1</strain>
    </source>
</reference>
<feature type="compositionally biased region" description="Low complexity" evidence="1">
    <location>
        <begin position="235"/>
        <end position="245"/>
    </location>
</feature>
<feature type="domain" description="Hemerythrin-like" evidence="2">
    <location>
        <begin position="257"/>
        <end position="356"/>
    </location>
</feature>
<dbReference type="CDD" id="cd12108">
    <property type="entry name" value="Hr-like"/>
    <property type="match status" value="1"/>
</dbReference>
<sequence length="474" mass="51669">MPRVMEAPPPFSLPKPLVVVVVPACQQSRPTSLSGDGANRAAAVNTQDKTGNQLSSRQTHHPTVHLRAPFPVPLSLPSRHVVHLSISFPRLPRPFAQLFVAAPPVATPQLAARSIDTHRLVVIAVVAVRHHVSADDMSRVWLSVLAATAAFWGTAVVKRSPYSYEVTPPVRQWADHPMKLVPVPATQPELQQPGVKGDVLITAAQHMALLHNALIRGYNSIFLQAPHVLAPGEAAAANNDNSDSGSGSGSGSAEEDENEAAHFVGYARTWVKFLQNHHDDEEEVLFPELAAILKDETLWGDMKKEHESFLEDLRALDTHLAHLSANASAYSPGPLLQHLSALRAPLEQHLHHEVTLLASLATHPSAPARDSFAGAVAGETLMNWGKNSVSGTFDVVPFFLLNVDRTVADDEGRWANWPPMPEPVRWGLVNGAGAVRGGWWRFASCDAKGRPRELHAVRRAAERRRREQEGKAEL</sequence>
<comment type="caution">
    <text evidence="3">The sequence shown here is derived from an EMBL/GenBank/DDBJ whole genome shotgun (WGS) entry which is preliminary data.</text>
</comment>
<feature type="region of interest" description="Disordered" evidence="1">
    <location>
        <begin position="29"/>
        <end position="61"/>
    </location>
</feature>
<evidence type="ECO:0000313" key="3">
    <source>
        <dbReference type="EMBL" id="PWI72740.1"/>
    </source>
</evidence>
<evidence type="ECO:0000313" key="4">
    <source>
        <dbReference type="Proteomes" id="UP000245956"/>
    </source>
</evidence>
<dbReference type="AlphaFoldDB" id="A0A2U3EE65"/>
<feature type="region of interest" description="Disordered" evidence="1">
    <location>
        <begin position="235"/>
        <end position="258"/>
    </location>
</feature>
<name>A0A2U3EE65_PURLI</name>
<dbReference type="Proteomes" id="UP000245956">
    <property type="component" value="Unassembled WGS sequence"/>
</dbReference>
<dbReference type="Pfam" id="PF01814">
    <property type="entry name" value="Hemerythrin"/>
    <property type="match status" value="1"/>
</dbReference>
<dbReference type="Gene3D" id="1.20.120.520">
    <property type="entry name" value="nmb1532 protein domain like"/>
    <property type="match status" value="1"/>
</dbReference>